<evidence type="ECO:0000256" key="2">
    <source>
        <dbReference type="ARBA" id="ARBA00022475"/>
    </source>
</evidence>
<gene>
    <name evidence="27" type="ORF">CIPAW_10G114000</name>
</gene>
<dbReference type="SMART" id="SM00220">
    <property type="entry name" value="S_TKc"/>
    <property type="match status" value="1"/>
</dbReference>
<keyword evidence="13" id="KW-1015">Disulfide bond</keyword>
<dbReference type="PROSITE" id="PS50927">
    <property type="entry name" value="BULB_LECTIN"/>
    <property type="match status" value="1"/>
</dbReference>
<evidence type="ECO:0000256" key="8">
    <source>
        <dbReference type="ARBA" id="ARBA00022741"/>
    </source>
</evidence>
<evidence type="ECO:0000256" key="18">
    <source>
        <dbReference type="PIRNR" id="PIRNR000641"/>
    </source>
</evidence>
<keyword evidence="28" id="KW-1185">Reference proteome</keyword>
<keyword evidence="8 18" id="KW-0547">Nucleotide-binding</keyword>
<dbReference type="GO" id="GO:0005886">
    <property type="term" value="C:plasma membrane"/>
    <property type="evidence" value="ECO:0007669"/>
    <property type="project" value="UniProtKB-SubCell"/>
</dbReference>
<dbReference type="PROSITE" id="PS00108">
    <property type="entry name" value="PROTEIN_KINASE_ST"/>
    <property type="match status" value="1"/>
</dbReference>
<comment type="caution">
    <text evidence="19">Lacks conserved residue(s) required for the propagation of feature annotation.</text>
</comment>
<dbReference type="FunFam" id="3.30.200.20:FF:000330">
    <property type="entry name" value="G-type lectin S-receptor-like serine/threonine-protein kinase At4g03230"/>
    <property type="match status" value="1"/>
</dbReference>
<dbReference type="InterPro" id="IPR008271">
    <property type="entry name" value="Ser/Thr_kinase_AS"/>
</dbReference>
<dbReference type="PANTHER" id="PTHR27002:SF1097">
    <property type="entry name" value="RECEPTOR-LIKE SERINE_THREONINE-PROTEIN KINASE"/>
    <property type="match status" value="1"/>
</dbReference>
<accession>A0A8T1PEV2</accession>
<dbReference type="PROSITE" id="PS50948">
    <property type="entry name" value="PAN"/>
    <property type="match status" value="1"/>
</dbReference>
<dbReference type="CDD" id="cd00054">
    <property type="entry name" value="EGF_CA"/>
    <property type="match status" value="1"/>
</dbReference>
<feature type="chain" id="PRO_5035813662" description="Receptor-like serine/threonine-protein kinase" evidence="22">
    <location>
        <begin position="24"/>
        <end position="825"/>
    </location>
</feature>
<dbReference type="CDD" id="cd14066">
    <property type="entry name" value="STKc_IRAK"/>
    <property type="match status" value="1"/>
</dbReference>
<feature type="signal peptide" evidence="22">
    <location>
        <begin position="1"/>
        <end position="23"/>
    </location>
</feature>
<dbReference type="Proteomes" id="UP000811609">
    <property type="component" value="Chromosome 10"/>
</dbReference>
<dbReference type="Pfam" id="PF01453">
    <property type="entry name" value="B_lectin"/>
    <property type="match status" value="1"/>
</dbReference>
<evidence type="ECO:0000256" key="5">
    <source>
        <dbReference type="ARBA" id="ARBA00022692"/>
    </source>
</evidence>
<dbReference type="FunFam" id="2.90.10.10:FF:000001">
    <property type="entry name" value="G-type lectin S-receptor-like serine/threonine-protein kinase"/>
    <property type="match status" value="1"/>
</dbReference>
<evidence type="ECO:0000259" key="26">
    <source>
        <dbReference type="PROSITE" id="PS50948"/>
    </source>
</evidence>
<keyword evidence="4 18" id="KW-0808">Transferase</keyword>
<evidence type="ECO:0000259" key="24">
    <source>
        <dbReference type="PROSITE" id="PS50026"/>
    </source>
</evidence>
<dbReference type="EMBL" id="CM031818">
    <property type="protein sequence ID" value="KAG6639627.1"/>
    <property type="molecule type" value="Genomic_DNA"/>
</dbReference>
<evidence type="ECO:0000256" key="1">
    <source>
        <dbReference type="ARBA" id="ARBA00004251"/>
    </source>
</evidence>
<keyword evidence="3 18" id="KW-0723">Serine/threonine-protein kinase</keyword>
<feature type="region of interest" description="Disordered" evidence="20">
    <location>
        <begin position="799"/>
        <end position="825"/>
    </location>
</feature>
<feature type="domain" description="Protein kinase" evidence="23">
    <location>
        <begin position="507"/>
        <end position="785"/>
    </location>
</feature>
<keyword evidence="9 18" id="KW-0418">Kinase</keyword>
<keyword evidence="12 21" id="KW-0472">Membrane</keyword>
<dbReference type="InterPro" id="IPR003609">
    <property type="entry name" value="Pan_app"/>
</dbReference>
<dbReference type="SMART" id="SM00473">
    <property type="entry name" value="PAN_AP"/>
    <property type="match status" value="1"/>
</dbReference>
<dbReference type="InterPro" id="IPR000742">
    <property type="entry name" value="EGF"/>
</dbReference>
<comment type="catalytic activity">
    <reaction evidence="17 18">
        <text>L-seryl-[protein] + ATP = O-phospho-L-seryl-[protein] + ADP + H(+)</text>
        <dbReference type="Rhea" id="RHEA:17989"/>
        <dbReference type="Rhea" id="RHEA-COMP:9863"/>
        <dbReference type="Rhea" id="RHEA-COMP:11604"/>
        <dbReference type="ChEBI" id="CHEBI:15378"/>
        <dbReference type="ChEBI" id="CHEBI:29999"/>
        <dbReference type="ChEBI" id="CHEBI:30616"/>
        <dbReference type="ChEBI" id="CHEBI:83421"/>
        <dbReference type="ChEBI" id="CHEBI:456216"/>
        <dbReference type="EC" id="2.7.11.1"/>
    </reaction>
</comment>
<dbReference type="GO" id="GO:0030246">
    <property type="term" value="F:carbohydrate binding"/>
    <property type="evidence" value="ECO:0007669"/>
    <property type="project" value="UniProtKB-KW"/>
</dbReference>
<dbReference type="CDD" id="cd00028">
    <property type="entry name" value="B_lectin"/>
    <property type="match status" value="1"/>
</dbReference>
<dbReference type="AlphaFoldDB" id="A0A8T1PEV2"/>
<evidence type="ECO:0000256" key="6">
    <source>
        <dbReference type="ARBA" id="ARBA00022729"/>
    </source>
</evidence>
<dbReference type="InterPro" id="IPR021820">
    <property type="entry name" value="S-locus_recpt_kinase_C"/>
</dbReference>
<keyword evidence="15" id="KW-0325">Glycoprotein</keyword>
<evidence type="ECO:0000256" key="20">
    <source>
        <dbReference type="SAM" id="MobiDB-lite"/>
    </source>
</evidence>
<keyword evidence="10 18" id="KW-0067">ATP-binding</keyword>
<evidence type="ECO:0000256" key="22">
    <source>
        <dbReference type="SAM" id="SignalP"/>
    </source>
</evidence>
<dbReference type="InterPro" id="IPR024171">
    <property type="entry name" value="SRK-like_kinase"/>
</dbReference>
<keyword evidence="5 21" id="KW-0812">Transmembrane</keyword>
<proteinExistence type="inferred from homology"/>
<comment type="caution">
    <text evidence="27">The sequence shown here is derived from an EMBL/GenBank/DDBJ whole genome shotgun (WGS) entry which is preliminary data.</text>
</comment>
<dbReference type="Pfam" id="PF07714">
    <property type="entry name" value="PK_Tyr_Ser-Thr"/>
    <property type="match status" value="1"/>
</dbReference>
<evidence type="ECO:0000313" key="28">
    <source>
        <dbReference type="Proteomes" id="UP000811609"/>
    </source>
</evidence>
<dbReference type="InterPro" id="IPR000719">
    <property type="entry name" value="Prot_kinase_dom"/>
</dbReference>
<dbReference type="Pfam" id="PF11883">
    <property type="entry name" value="DUF3403"/>
    <property type="match status" value="1"/>
</dbReference>
<feature type="compositionally biased region" description="Polar residues" evidence="20">
    <location>
        <begin position="801"/>
        <end position="818"/>
    </location>
</feature>
<comment type="similarity">
    <text evidence="18">Belongs to the protein kinase superfamily. Ser/Thr protein kinase family.</text>
</comment>
<organism evidence="27 28">
    <name type="scientific">Carya illinoinensis</name>
    <name type="common">Pecan</name>
    <dbReference type="NCBI Taxonomy" id="32201"/>
    <lineage>
        <taxon>Eukaryota</taxon>
        <taxon>Viridiplantae</taxon>
        <taxon>Streptophyta</taxon>
        <taxon>Embryophyta</taxon>
        <taxon>Tracheophyta</taxon>
        <taxon>Spermatophyta</taxon>
        <taxon>Magnoliopsida</taxon>
        <taxon>eudicotyledons</taxon>
        <taxon>Gunneridae</taxon>
        <taxon>Pentapetalae</taxon>
        <taxon>rosids</taxon>
        <taxon>fabids</taxon>
        <taxon>Fagales</taxon>
        <taxon>Juglandaceae</taxon>
        <taxon>Carya</taxon>
    </lineage>
</organism>
<dbReference type="GO" id="GO:0005524">
    <property type="term" value="F:ATP binding"/>
    <property type="evidence" value="ECO:0007669"/>
    <property type="project" value="UniProtKB-KW"/>
</dbReference>
<evidence type="ECO:0000256" key="11">
    <source>
        <dbReference type="ARBA" id="ARBA00022989"/>
    </source>
</evidence>
<comment type="subcellular location">
    <subcellularLocation>
        <location evidence="1">Cell membrane</location>
        <topology evidence="1">Single-pass type I membrane protein</topology>
    </subcellularLocation>
</comment>
<evidence type="ECO:0000256" key="4">
    <source>
        <dbReference type="ARBA" id="ARBA00022679"/>
    </source>
</evidence>
<dbReference type="EC" id="2.7.11.1" evidence="18"/>
<evidence type="ECO:0000256" key="14">
    <source>
        <dbReference type="ARBA" id="ARBA00023170"/>
    </source>
</evidence>
<dbReference type="InterPro" id="IPR001245">
    <property type="entry name" value="Ser-Thr/Tyr_kinase_cat_dom"/>
</dbReference>
<dbReference type="PANTHER" id="PTHR27002">
    <property type="entry name" value="RECEPTOR-LIKE SERINE/THREONINE-PROTEIN KINASE SD1-8"/>
    <property type="match status" value="1"/>
</dbReference>
<evidence type="ECO:0000313" key="27">
    <source>
        <dbReference type="EMBL" id="KAG6639627.1"/>
    </source>
</evidence>
<dbReference type="Pfam" id="PF00954">
    <property type="entry name" value="S_locus_glycop"/>
    <property type="match status" value="1"/>
</dbReference>
<keyword evidence="14" id="KW-0675">Receptor</keyword>
<dbReference type="FunFam" id="1.10.510.10:FF:000060">
    <property type="entry name" value="G-type lectin S-receptor-like serine/threonine-protein kinase"/>
    <property type="match status" value="1"/>
</dbReference>
<evidence type="ECO:0000259" key="25">
    <source>
        <dbReference type="PROSITE" id="PS50927"/>
    </source>
</evidence>
<name>A0A8T1PEV2_CARIL</name>
<dbReference type="SMART" id="SM00108">
    <property type="entry name" value="B_lectin"/>
    <property type="match status" value="1"/>
</dbReference>
<feature type="domain" description="Bulb-type lectin" evidence="25">
    <location>
        <begin position="27"/>
        <end position="146"/>
    </location>
</feature>
<protein>
    <recommendedName>
        <fullName evidence="18">Receptor-like serine/threonine-protein kinase</fullName>
        <ecNumber evidence="18">2.7.11.1</ecNumber>
    </recommendedName>
</protein>
<dbReference type="GO" id="GO:0004674">
    <property type="term" value="F:protein serine/threonine kinase activity"/>
    <property type="evidence" value="ECO:0007669"/>
    <property type="project" value="UniProtKB-KW"/>
</dbReference>
<keyword evidence="11 21" id="KW-1133">Transmembrane helix</keyword>
<evidence type="ECO:0000256" key="9">
    <source>
        <dbReference type="ARBA" id="ARBA00022777"/>
    </source>
</evidence>
<evidence type="ECO:0000256" key="3">
    <source>
        <dbReference type="ARBA" id="ARBA00022527"/>
    </source>
</evidence>
<comment type="catalytic activity">
    <reaction evidence="16 18">
        <text>L-threonyl-[protein] + ATP = O-phospho-L-threonyl-[protein] + ADP + H(+)</text>
        <dbReference type="Rhea" id="RHEA:46608"/>
        <dbReference type="Rhea" id="RHEA-COMP:11060"/>
        <dbReference type="Rhea" id="RHEA-COMP:11605"/>
        <dbReference type="ChEBI" id="CHEBI:15378"/>
        <dbReference type="ChEBI" id="CHEBI:30013"/>
        <dbReference type="ChEBI" id="CHEBI:30616"/>
        <dbReference type="ChEBI" id="CHEBI:61977"/>
        <dbReference type="ChEBI" id="CHEBI:456216"/>
        <dbReference type="EC" id="2.7.11.1"/>
    </reaction>
</comment>
<reference evidence="27" key="1">
    <citation type="submission" date="2020-12" db="EMBL/GenBank/DDBJ databases">
        <title>WGS assembly of Carya illinoinensis cv. Pawnee.</title>
        <authorList>
            <person name="Platts A."/>
            <person name="Shu S."/>
            <person name="Wright S."/>
            <person name="Barry K."/>
            <person name="Edger P."/>
            <person name="Pires J.C."/>
            <person name="Schmutz J."/>
        </authorList>
    </citation>
    <scope>NUCLEOTIDE SEQUENCE</scope>
    <source>
        <tissue evidence="27">Leaf</tissue>
    </source>
</reference>
<dbReference type="PROSITE" id="PS50011">
    <property type="entry name" value="PROTEIN_KINASE_DOM"/>
    <property type="match status" value="1"/>
</dbReference>
<dbReference type="PROSITE" id="PS50026">
    <property type="entry name" value="EGF_3"/>
    <property type="match status" value="1"/>
</dbReference>
<evidence type="ECO:0000256" key="16">
    <source>
        <dbReference type="ARBA" id="ARBA00047899"/>
    </source>
</evidence>
<keyword evidence="6 22" id="KW-0732">Signal</keyword>
<evidence type="ECO:0000256" key="13">
    <source>
        <dbReference type="ARBA" id="ARBA00023157"/>
    </source>
</evidence>
<feature type="domain" description="EGF-like" evidence="24">
    <location>
        <begin position="286"/>
        <end position="321"/>
    </location>
</feature>
<keyword evidence="19" id="KW-0245">EGF-like domain</keyword>
<dbReference type="Pfam" id="PF08276">
    <property type="entry name" value="PAN_2"/>
    <property type="match status" value="1"/>
</dbReference>
<evidence type="ECO:0000259" key="23">
    <source>
        <dbReference type="PROSITE" id="PS50011"/>
    </source>
</evidence>
<sequence>MSFLLFLSWWCFWLFSASHPSIAATVSDSLTKNQVLKDGQTLVSSGQRFEVGFFSPGSSSHRYLGIWYKNITITVVWVGNRNNSITDLSGSLSMGSNGFSLLANNSETIWSVNSTRVLESPILQLLDNGNLVLREENNHDPEGYVWQSFDNITDTLLPGMKLGWNLKTGLYRNMTSWLSANDPSAGDFSFSLDSPETPQLVLSKGTQKQYRWGPWDGVRFSGSNELRSNPVFLPIFNSSREEVYYTFEVVDQASLLSRFVVTQDGLIQYLTWSKSTNEWVAVVNLQRDSCDRYGTCGPYGNCYNDGPSCKCLKGFTPKSPEDWSRIDWSGGCVRNWDLECENGDGFVKYGGMKLPDYSHLSASRNLSLKECEAECSRNCSCMAFTLIDIHGNGGDCVMWFADLVDMRNFPSGGDDLYIRMAKKEIESIADAKRNKRVKMIIIIVICAITGMLLFGGIGWCTFRMIRAKRRGESLNNPYRDFIEETQEEDLELPLFSLETLSTATDEFSFRNKIGQGGFGPVYKGLLPNRQEIAVKRLSQDSGQGLREFKNEVILIAKLQHRNLVKFLGCCIHEEERMLVYEYLPNKSLDCFLFDQTGKKLLAWNQRFHIILGIARGLLYLHQDSRLRIIHRDLKASNILLDSEMNAKISDFGIARIFGAEQTQQMTKRVIGTYGYMSPEYAMSGHFSVKSDVFSFGVLVLEMISGKKNWGFWHPDHDLNLLGHAWKLWNEGIPLELVDAVMEEPYSVNEVVRCIQVGLLCVQKRVEDRPTMSSVLLMLSNENAIVPQPKEPGFCIEGSSKGMDTSSSGKNPHTANELTVTMLDGR</sequence>
<feature type="domain" description="Apple" evidence="26">
    <location>
        <begin position="340"/>
        <end position="421"/>
    </location>
</feature>
<evidence type="ECO:0000256" key="17">
    <source>
        <dbReference type="ARBA" id="ARBA00048679"/>
    </source>
</evidence>
<keyword evidence="7" id="KW-0430">Lectin</keyword>
<dbReference type="InterPro" id="IPR000858">
    <property type="entry name" value="S_locus_glycoprot_dom"/>
</dbReference>
<evidence type="ECO:0000256" key="21">
    <source>
        <dbReference type="SAM" id="Phobius"/>
    </source>
</evidence>
<evidence type="ECO:0000256" key="15">
    <source>
        <dbReference type="ARBA" id="ARBA00023180"/>
    </source>
</evidence>
<evidence type="ECO:0000256" key="19">
    <source>
        <dbReference type="PROSITE-ProRule" id="PRU00076"/>
    </source>
</evidence>
<evidence type="ECO:0000256" key="10">
    <source>
        <dbReference type="ARBA" id="ARBA00022840"/>
    </source>
</evidence>
<keyword evidence="2" id="KW-1003">Cell membrane</keyword>
<dbReference type="InterPro" id="IPR001480">
    <property type="entry name" value="Bulb-type_lectin_dom"/>
</dbReference>
<evidence type="ECO:0000256" key="12">
    <source>
        <dbReference type="ARBA" id="ARBA00023136"/>
    </source>
</evidence>
<dbReference type="GO" id="GO:0048544">
    <property type="term" value="P:recognition of pollen"/>
    <property type="evidence" value="ECO:0007669"/>
    <property type="project" value="InterPro"/>
</dbReference>
<evidence type="ECO:0000256" key="7">
    <source>
        <dbReference type="ARBA" id="ARBA00022734"/>
    </source>
</evidence>
<dbReference type="PIRSF" id="PIRSF000641">
    <property type="entry name" value="SRK"/>
    <property type="match status" value="1"/>
</dbReference>
<dbReference type="CDD" id="cd01098">
    <property type="entry name" value="PAN_AP_plant"/>
    <property type="match status" value="1"/>
</dbReference>
<feature type="transmembrane region" description="Helical" evidence="21">
    <location>
        <begin position="439"/>
        <end position="462"/>
    </location>
</feature>